<dbReference type="InterPro" id="IPR035328">
    <property type="entry name" value="DUF3048_C"/>
</dbReference>
<dbReference type="InterPro" id="IPR023158">
    <property type="entry name" value="YerB-like_sf"/>
</dbReference>
<reference evidence="6" key="1">
    <citation type="submission" date="2017-11" db="EMBL/GenBank/DDBJ databases">
        <authorList>
            <person name="Zhu W."/>
        </authorList>
    </citation>
    <scope>NUCLEOTIDE SEQUENCE [LARGE SCALE GENOMIC DNA]</scope>
    <source>
        <strain evidence="6">CAU 1051</strain>
    </source>
</reference>
<evidence type="ECO:0000259" key="4">
    <source>
        <dbReference type="Pfam" id="PF17479"/>
    </source>
</evidence>
<feature type="domain" description="DUF3048" evidence="3">
    <location>
        <begin position="58"/>
        <end position="200"/>
    </location>
</feature>
<protein>
    <submittedName>
        <fullName evidence="5">DUF3048 domain-containing protein</fullName>
    </submittedName>
</protein>
<feature type="region of interest" description="Disordered" evidence="1">
    <location>
        <begin position="26"/>
        <end position="48"/>
    </location>
</feature>
<dbReference type="Pfam" id="PF17479">
    <property type="entry name" value="DUF3048_C"/>
    <property type="match status" value="1"/>
</dbReference>
<keyword evidence="6" id="KW-1185">Reference proteome</keyword>
<sequence>MRKCLAIMLLLSWLLVACNSGEKQEQSDVEKNHNDEEQNNSEQVESPQIVDSVNRYPLTGISTEEAVNQRTVGVMMNNHQSARPQTGLSQADIVFEILAEGMITRFLALYQSEMPDTIGPVRSAREYYVELANGYDALYMYHGAADFINELIANRGIEFLNGSTYDNDGVLFKRDTTRKAPHNSYLLVDGIDKIAGSKGYKLTEESELLEFLSDNQIAELSGEQANHVEIVYSTKPMEIVEFEYDGSRETYMRYNDREQTVERETGEPVQVDNVFIVETYHEVIDDAGRRSIDLKSGGNAYLLQKGKLQRVKWENRDGRIVPVLNNQLVGFVPGKTWINVVPTNPGIQQSVTISN</sequence>
<dbReference type="PROSITE" id="PS51257">
    <property type="entry name" value="PROKAR_LIPOPROTEIN"/>
    <property type="match status" value="1"/>
</dbReference>
<gene>
    <name evidence="5" type="ORF">CWR45_09130</name>
</gene>
<name>A0A3D8PUY7_9BACI</name>
<evidence type="ECO:0000313" key="5">
    <source>
        <dbReference type="EMBL" id="RDW18969.1"/>
    </source>
</evidence>
<organism evidence="5 6">
    <name type="scientific">Oceanobacillus chungangensis</name>
    <dbReference type="NCBI Taxonomy" id="1229152"/>
    <lineage>
        <taxon>Bacteria</taxon>
        <taxon>Bacillati</taxon>
        <taxon>Bacillota</taxon>
        <taxon>Bacilli</taxon>
        <taxon>Bacillales</taxon>
        <taxon>Bacillaceae</taxon>
        <taxon>Oceanobacillus</taxon>
    </lineage>
</organism>
<dbReference type="InterPro" id="IPR021416">
    <property type="entry name" value="DUF3048_N"/>
</dbReference>
<dbReference type="EMBL" id="PIOD01000008">
    <property type="protein sequence ID" value="RDW18969.1"/>
    <property type="molecule type" value="Genomic_DNA"/>
</dbReference>
<dbReference type="OrthoDB" id="9779102at2"/>
<feature type="signal peptide" evidence="2">
    <location>
        <begin position="1"/>
        <end position="19"/>
    </location>
</feature>
<dbReference type="AlphaFoldDB" id="A0A3D8PUY7"/>
<comment type="caution">
    <text evidence="5">The sequence shown here is derived from an EMBL/GenBank/DDBJ whole genome shotgun (WGS) entry which is preliminary data.</text>
</comment>
<evidence type="ECO:0000259" key="3">
    <source>
        <dbReference type="Pfam" id="PF11258"/>
    </source>
</evidence>
<dbReference type="RefSeq" id="WP_115749565.1">
    <property type="nucleotide sequence ID" value="NZ_PIOD01000008.1"/>
</dbReference>
<dbReference type="Gene3D" id="3.50.90.10">
    <property type="entry name" value="YerB-like"/>
    <property type="match status" value="1"/>
</dbReference>
<evidence type="ECO:0000313" key="6">
    <source>
        <dbReference type="Proteomes" id="UP000256520"/>
    </source>
</evidence>
<dbReference type="Proteomes" id="UP000256520">
    <property type="component" value="Unassembled WGS sequence"/>
</dbReference>
<keyword evidence="2" id="KW-0732">Signal</keyword>
<feature type="compositionally biased region" description="Basic and acidic residues" evidence="1">
    <location>
        <begin position="26"/>
        <end position="36"/>
    </location>
</feature>
<dbReference type="Pfam" id="PF11258">
    <property type="entry name" value="DUF3048"/>
    <property type="match status" value="1"/>
</dbReference>
<evidence type="ECO:0000256" key="2">
    <source>
        <dbReference type="SAM" id="SignalP"/>
    </source>
</evidence>
<dbReference type="SUPFAM" id="SSF159774">
    <property type="entry name" value="YerB-like"/>
    <property type="match status" value="1"/>
</dbReference>
<feature type="chain" id="PRO_5038796545" evidence="2">
    <location>
        <begin position="20"/>
        <end position="355"/>
    </location>
</feature>
<proteinExistence type="predicted"/>
<accession>A0A3D8PUY7</accession>
<feature type="domain" description="DUF3048" evidence="4">
    <location>
        <begin position="229"/>
        <end position="338"/>
    </location>
</feature>
<evidence type="ECO:0000256" key="1">
    <source>
        <dbReference type="SAM" id="MobiDB-lite"/>
    </source>
</evidence>